<keyword evidence="7" id="KW-0812">Transmembrane</keyword>
<dbReference type="AlphaFoldDB" id="A0AA96GF68"/>
<keyword evidence="3" id="KW-0597">Phosphoprotein</keyword>
<evidence type="ECO:0000259" key="8">
    <source>
        <dbReference type="PROSITE" id="PS50109"/>
    </source>
</evidence>
<feature type="domain" description="Histidine kinase" evidence="8">
    <location>
        <begin position="370"/>
        <end position="580"/>
    </location>
</feature>
<dbReference type="PRINTS" id="PR00344">
    <property type="entry name" value="BCTRLSENSOR"/>
</dbReference>
<evidence type="ECO:0000256" key="4">
    <source>
        <dbReference type="ARBA" id="ARBA00022679"/>
    </source>
</evidence>
<keyword evidence="9" id="KW-0547">Nucleotide-binding</keyword>
<keyword evidence="6" id="KW-0175">Coiled coil</keyword>
<comment type="catalytic activity">
    <reaction evidence="1">
        <text>ATP + protein L-histidine = ADP + protein N-phospho-L-histidine.</text>
        <dbReference type="EC" id="2.7.13.3"/>
    </reaction>
</comment>
<evidence type="ECO:0000256" key="7">
    <source>
        <dbReference type="SAM" id="Phobius"/>
    </source>
</evidence>
<evidence type="ECO:0000256" key="5">
    <source>
        <dbReference type="ARBA" id="ARBA00022777"/>
    </source>
</evidence>
<dbReference type="InterPro" id="IPR036097">
    <property type="entry name" value="HisK_dim/P_sf"/>
</dbReference>
<dbReference type="Pfam" id="PF00512">
    <property type="entry name" value="HisKA"/>
    <property type="match status" value="1"/>
</dbReference>
<evidence type="ECO:0000256" key="3">
    <source>
        <dbReference type="ARBA" id="ARBA00022553"/>
    </source>
</evidence>
<dbReference type="SMART" id="SM00387">
    <property type="entry name" value="HATPase_c"/>
    <property type="match status" value="1"/>
</dbReference>
<dbReference type="SUPFAM" id="SSF47384">
    <property type="entry name" value="Homodimeric domain of signal transducing histidine kinase"/>
    <property type="match status" value="1"/>
</dbReference>
<dbReference type="FunFam" id="3.30.565.10:FF:000006">
    <property type="entry name" value="Sensor histidine kinase WalK"/>
    <property type="match status" value="1"/>
</dbReference>
<dbReference type="GO" id="GO:0005524">
    <property type="term" value="F:ATP binding"/>
    <property type="evidence" value="ECO:0007669"/>
    <property type="project" value="UniProtKB-KW"/>
</dbReference>
<dbReference type="InterPro" id="IPR036890">
    <property type="entry name" value="HATPase_C_sf"/>
</dbReference>
<name>A0AA96GF68_9BACT</name>
<dbReference type="EC" id="2.7.13.3" evidence="2"/>
<dbReference type="InterPro" id="IPR004358">
    <property type="entry name" value="Sig_transdc_His_kin-like_C"/>
</dbReference>
<keyword evidence="4" id="KW-0808">Transferase</keyword>
<evidence type="ECO:0000313" key="9">
    <source>
        <dbReference type="EMBL" id="WNM57753.1"/>
    </source>
</evidence>
<dbReference type="FunFam" id="1.10.287.130:FF:000070">
    <property type="entry name" value="Histidine kinase sensor protein"/>
    <property type="match status" value="1"/>
</dbReference>
<dbReference type="PROSITE" id="PS50109">
    <property type="entry name" value="HIS_KIN"/>
    <property type="match status" value="1"/>
</dbReference>
<keyword evidence="9" id="KW-0067">ATP-binding</keyword>
<dbReference type="InterPro" id="IPR005467">
    <property type="entry name" value="His_kinase_dom"/>
</dbReference>
<dbReference type="InterPro" id="IPR050351">
    <property type="entry name" value="BphY/WalK/GraS-like"/>
</dbReference>
<dbReference type="Gene3D" id="3.30.565.10">
    <property type="entry name" value="Histidine kinase-like ATPase, C-terminal domain"/>
    <property type="match status" value="1"/>
</dbReference>
<dbReference type="CDD" id="cd00082">
    <property type="entry name" value="HisKA"/>
    <property type="match status" value="1"/>
</dbReference>
<dbReference type="Pfam" id="PF02518">
    <property type="entry name" value="HATPase_c"/>
    <property type="match status" value="1"/>
</dbReference>
<dbReference type="InterPro" id="IPR021796">
    <property type="entry name" value="Tll0287-like_dom"/>
</dbReference>
<dbReference type="RefSeq" id="WP_312642617.1">
    <property type="nucleotide sequence ID" value="NZ_CP116967.1"/>
</dbReference>
<keyword evidence="10" id="KW-1185">Reference proteome</keyword>
<dbReference type="GO" id="GO:0000155">
    <property type="term" value="F:phosphorelay sensor kinase activity"/>
    <property type="evidence" value="ECO:0007669"/>
    <property type="project" value="InterPro"/>
</dbReference>
<dbReference type="GO" id="GO:0030295">
    <property type="term" value="F:protein kinase activator activity"/>
    <property type="evidence" value="ECO:0007669"/>
    <property type="project" value="TreeGrafter"/>
</dbReference>
<evidence type="ECO:0000313" key="10">
    <source>
        <dbReference type="Proteomes" id="UP001302719"/>
    </source>
</evidence>
<feature type="coiled-coil region" evidence="6">
    <location>
        <begin position="308"/>
        <end position="363"/>
    </location>
</feature>
<dbReference type="KEGG" id="nall:PP769_17550"/>
<dbReference type="GO" id="GO:0000156">
    <property type="term" value="F:phosphorelay response regulator activity"/>
    <property type="evidence" value="ECO:0007669"/>
    <property type="project" value="TreeGrafter"/>
</dbReference>
<dbReference type="InterPro" id="IPR003661">
    <property type="entry name" value="HisK_dim/P_dom"/>
</dbReference>
<evidence type="ECO:0000256" key="6">
    <source>
        <dbReference type="SAM" id="Coils"/>
    </source>
</evidence>
<dbReference type="Pfam" id="PF11845">
    <property type="entry name" value="Tll0287-like"/>
    <property type="match status" value="1"/>
</dbReference>
<protein>
    <recommendedName>
        <fullName evidence="2">histidine kinase</fullName>
        <ecNumber evidence="2">2.7.13.3</ecNumber>
    </recommendedName>
</protein>
<dbReference type="EMBL" id="CP116967">
    <property type="protein sequence ID" value="WNM57753.1"/>
    <property type="molecule type" value="Genomic_DNA"/>
</dbReference>
<dbReference type="SMART" id="SM00388">
    <property type="entry name" value="HisKA"/>
    <property type="match status" value="1"/>
</dbReference>
<proteinExistence type="predicted"/>
<keyword evidence="5" id="KW-0418">Kinase</keyword>
<evidence type="ECO:0000256" key="2">
    <source>
        <dbReference type="ARBA" id="ARBA00012438"/>
    </source>
</evidence>
<evidence type="ECO:0000256" key="1">
    <source>
        <dbReference type="ARBA" id="ARBA00000085"/>
    </source>
</evidence>
<dbReference type="Proteomes" id="UP001302719">
    <property type="component" value="Chromosome"/>
</dbReference>
<sequence length="580" mass="65876">MSVSELTLRKKLPLSGSGLWRTCLNRILGAMELLHRHTILVLTVLFGLCLIVIYLHISQLKTQMVTAMAFRGSEIYTRALKEMRIWYTVEIVRRLHAQGIEASTEYRDHQGEIPLPVTLSRDLGKRLVAGRRGERLALLSPYPFYPEKKSGGLIDGFQEEAWEFFTQHPDTDEPFYRFEQVEGRESLRFVKADWMQKECVECHNSHPDSPKRDWQIGQVGGLLEVVYPVDSLETIMGMSWQGTYGLMGMLVVIWMGGFGLVVLKLGRVASELEEQVRDRTGALQSANKHLELEIHDRLLAEDTLRKAKDNLEKRVQERTGKLAASNAELIREVAERKRAEEDIRKLNSQLVQRSAQLEASNKELEAFSYSVSHDLRAPLRGIDGFSQAVLEDYDEKLDELGRNYLRRVRTASQRMSKLIDAMLNLARLTRAEIHTQTFDLSAVALAVLEDFQKMEPDRQVECIVANNVFATADPQLLRAVLENLIGNAWKFTQQQAHPRIEFGYGQYKGQAAYFVSDNGAGFDMTYAHKLFGAFQRLHAYTEFPGVGVGLATVHRIIQRHGGQIWAEGVVGKGATFHFTL</sequence>
<keyword evidence="7" id="KW-0472">Membrane</keyword>
<gene>
    <name evidence="9" type="ORF">PP769_17550</name>
</gene>
<dbReference type="Gene3D" id="1.10.287.130">
    <property type="match status" value="1"/>
</dbReference>
<organism evidence="9 10">
    <name type="scientific">Candidatus Nitrospira allomarina</name>
    <dbReference type="NCBI Taxonomy" id="3020900"/>
    <lineage>
        <taxon>Bacteria</taxon>
        <taxon>Pseudomonadati</taxon>
        <taxon>Nitrospirota</taxon>
        <taxon>Nitrospiria</taxon>
        <taxon>Nitrospirales</taxon>
        <taxon>Nitrospiraceae</taxon>
        <taxon>Nitrospira</taxon>
    </lineage>
</organism>
<keyword evidence="7" id="KW-1133">Transmembrane helix</keyword>
<dbReference type="SUPFAM" id="SSF55874">
    <property type="entry name" value="ATPase domain of HSP90 chaperone/DNA topoisomerase II/histidine kinase"/>
    <property type="match status" value="1"/>
</dbReference>
<dbReference type="PANTHER" id="PTHR42878:SF15">
    <property type="entry name" value="BACTERIOPHYTOCHROME"/>
    <property type="match status" value="1"/>
</dbReference>
<accession>A0AA96GF68</accession>
<dbReference type="InterPro" id="IPR003594">
    <property type="entry name" value="HATPase_dom"/>
</dbReference>
<dbReference type="GO" id="GO:0007234">
    <property type="term" value="P:osmosensory signaling via phosphorelay pathway"/>
    <property type="evidence" value="ECO:0007669"/>
    <property type="project" value="TreeGrafter"/>
</dbReference>
<feature type="transmembrane region" description="Helical" evidence="7">
    <location>
        <begin position="244"/>
        <end position="263"/>
    </location>
</feature>
<reference evidence="9 10" key="1">
    <citation type="submission" date="2023-01" db="EMBL/GenBank/DDBJ databases">
        <title>Cultivation and genomic characterization of new, ubiquitous marine nitrite-oxidizing bacteria from the Nitrospirales.</title>
        <authorList>
            <person name="Mueller A.J."/>
            <person name="Daebeler A."/>
            <person name="Herbold C.W."/>
            <person name="Kirkegaard R.H."/>
            <person name="Daims H."/>
        </authorList>
    </citation>
    <scope>NUCLEOTIDE SEQUENCE [LARGE SCALE GENOMIC DNA]</scope>
    <source>
        <strain evidence="9 10">VA</strain>
    </source>
</reference>
<dbReference type="PANTHER" id="PTHR42878">
    <property type="entry name" value="TWO-COMPONENT HISTIDINE KINASE"/>
    <property type="match status" value="1"/>
</dbReference>
<feature type="transmembrane region" description="Helical" evidence="7">
    <location>
        <begin position="38"/>
        <end position="57"/>
    </location>
</feature>